<reference evidence="3" key="2">
    <citation type="journal article" date="2019" name="Mol. Plant Microbe Interact.">
        <title>Genome sequence resources for four phytopathogenic fungi from the Colletotrichum orbiculare species complex.</title>
        <authorList>
            <person name="Gan P."/>
            <person name="Tsushima A."/>
            <person name="Narusaka M."/>
            <person name="Narusaka Y."/>
            <person name="Takano Y."/>
            <person name="Kubo Y."/>
            <person name="Shirasu K."/>
        </authorList>
    </citation>
    <scope>GENOME REANNOTATION</scope>
    <source>
        <strain evidence="3">104-T / ATCC 96160 / CBS 514.97 / LARS 414 / MAFF 240422</strain>
    </source>
</reference>
<dbReference type="Proteomes" id="UP000014480">
    <property type="component" value="Unassembled WGS sequence"/>
</dbReference>
<sequence>MSFLESSHADDNADNSDKENDPRHVRNEVREFAIFHQRLRKLDPPFKDEVKMISREYPHGNKAQRFNRWVAQDCGDYMSRMRKPVTWPDFTRLTANTNFANSLSRGAWLEMMILGNKGAYHIGESSFGGFFTGYALDPGPSYLHAAHSSSTQDPVHESVLAINLDAEEENSPLLFVQLGSISYYRGADWKKARDSNWDTQAKGPWTPTGFGLVVQISSSGLPQGVFAVFNNYLLNPEDDSYVPMDFPPARSGRLFKHDFVPHEHCDPQHGFIVAKVAENVQQLGPKFNIPFRVIKTTSGGYNAANLLPVRHIIDSTGRDFLVA</sequence>
<reference evidence="3" key="1">
    <citation type="journal article" date="2013" name="New Phytol.">
        <title>Comparative genomic and transcriptomic analyses reveal the hemibiotrophic stage shift of Colletotrichum fungi.</title>
        <authorList>
            <person name="Gan P."/>
            <person name="Ikeda K."/>
            <person name="Irieda H."/>
            <person name="Narusaka M."/>
            <person name="O'Connell R.J."/>
            <person name="Narusaka Y."/>
            <person name="Takano Y."/>
            <person name="Kubo Y."/>
            <person name="Shirasu K."/>
        </authorList>
    </citation>
    <scope>NUCLEOTIDE SEQUENCE [LARGE SCALE GENOMIC DNA]</scope>
    <source>
        <strain evidence="3">104-T / ATCC 96160 / CBS 514.97 / LARS 414 / MAFF 240422</strain>
    </source>
</reference>
<gene>
    <name evidence="2" type="ORF">Cob_v005532</name>
</gene>
<organism evidence="2 3">
    <name type="scientific">Colletotrichum orbiculare (strain 104-T / ATCC 96160 / CBS 514.97 / LARS 414 / MAFF 240422)</name>
    <name type="common">Cucumber anthracnose fungus</name>
    <name type="synonym">Colletotrichum lagenarium</name>
    <dbReference type="NCBI Taxonomy" id="1213857"/>
    <lineage>
        <taxon>Eukaryota</taxon>
        <taxon>Fungi</taxon>
        <taxon>Dikarya</taxon>
        <taxon>Ascomycota</taxon>
        <taxon>Pezizomycotina</taxon>
        <taxon>Sordariomycetes</taxon>
        <taxon>Hypocreomycetidae</taxon>
        <taxon>Glomerellales</taxon>
        <taxon>Glomerellaceae</taxon>
        <taxon>Colletotrichum</taxon>
        <taxon>Colletotrichum orbiculare species complex</taxon>
    </lineage>
</organism>
<dbReference type="HOGENOM" id="CLU_860558_0_0_1"/>
<evidence type="ECO:0000313" key="2">
    <source>
        <dbReference type="EMBL" id="TDZ21633.1"/>
    </source>
</evidence>
<name>N4V922_COLOR</name>
<evidence type="ECO:0000313" key="3">
    <source>
        <dbReference type="Proteomes" id="UP000014480"/>
    </source>
</evidence>
<dbReference type="EMBL" id="AMCV02000014">
    <property type="protein sequence ID" value="TDZ21633.1"/>
    <property type="molecule type" value="Genomic_DNA"/>
</dbReference>
<protein>
    <submittedName>
        <fullName evidence="2">Uncharacterized protein</fullName>
    </submittedName>
</protein>
<evidence type="ECO:0000256" key="1">
    <source>
        <dbReference type="SAM" id="MobiDB-lite"/>
    </source>
</evidence>
<keyword evidence="3" id="KW-1185">Reference proteome</keyword>
<accession>N4V922</accession>
<comment type="caution">
    <text evidence="2">The sequence shown here is derived from an EMBL/GenBank/DDBJ whole genome shotgun (WGS) entry which is preliminary data.</text>
</comment>
<feature type="compositionally biased region" description="Basic and acidic residues" evidence="1">
    <location>
        <begin position="7"/>
        <end position="25"/>
    </location>
</feature>
<dbReference type="AlphaFoldDB" id="N4V922"/>
<proteinExistence type="predicted"/>
<dbReference type="OrthoDB" id="5430299at2759"/>
<feature type="region of interest" description="Disordered" evidence="1">
    <location>
        <begin position="1"/>
        <end position="25"/>
    </location>
</feature>
<dbReference type="eggNOG" id="ENOG502TCJI">
    <property type="taxonomic scope" value="Eukaryota"/>
</dbReference>